<dbReference type="EMBL" id="LO017727">
    <property type="protein sequence ID" value="CRH06102.1"/>
    <property type="molecule type" value="Genomic_DNA"/>
</dbReference>
<protein>
    <submittedName>
        <fullName evidence="1">Uncharacterized protein</fullName>
    </submittedName>
</protein>
<reference evidence="1" key="1">
    <citation type="submission" date="2015-04" db="EMBL/GenBank/DDBJ databases">
        <authorList>
            <person name="Syromyatnikov M.Y."/>
            <person name="Popov V.N."/>
        </authorList>
    </citation>
    <scope>NUCLEOTIDE SEQUENCE</scope>
    <source>
        <strain evidence="1">MO-1</strain>
    </source>
</reference>
<name>A0A1S7LGL3_MAGMO</name>
<evidence type="ECO:0000313" key="1">
    <source>
        <dbReference type="EMBL" id="CRH06102.1"/>
    </source>
</evidence>
<proteinExistence type="predicted"/>
<accession>A0A1S7LGL3</accession>
<sequence>MCYPINTEAHKYSAENNSNQIGCQRFPT</sequence>
<organism evidence="1">
    <name type="scientific">Magnetococcus massalia (strain MO-1)</name>
    <dbReference type="NCBI Taxonomy" id="451514"/>
    <lineage>
        <taxon>Bacteria</taxon>
        <taxon>Pseudomonadati</taxon>
        <taxon>Pseudomonadota</taxon>
        <taxon>Magnetococcia</taxon>
        <taxon>Magnetococcales</taxon>
        <taxon>Magnetococcaceae</taxon>
        <taxon>Magnetococcus</taxon>
    </lineage>
</organism>
<gene>
    <name evidence="1" type="ORF">MAGMO_1929</name>
</gene>
<dbReference type="AlphaFoldDB" id="A0A1S7LGL3"/>